<organism evidence="1 2">
    <name type="scientific">Rattus norvegicus</name>
    <name type="common">Rat</name>
    <dbReference type="NCBI Taxonomy" id="10116"/>
    <lineage>
        <taxon>Eukaryota</taxon>
        <taxon>Metazoa</taxon>
        <taxon>Chordata</taxon>
        <taxon>Craniata</taxon>
        <taxon>Vertebrata</taxon>
        <taxon>Euteleostomi</taxon>
        <taxon>Mammalia</taxon>
        <taxon>Eutheria</taxon>
        <taxon>Euarchontoglires</taxon>
        <taxon>Glires</taxon>
        <taxon>Rodentia</taxon>
        <taxon>Myomorpha</taxon>
        <taxon>Muroidea</taxon>
        <taxon>Muridae</taxon>
        <taxon>Murinae</taxon>
        <taxon>Rattus</taxon>
    </lineage>
</organism>
<dbReference type="EMBL" id="CH473974">
    <property type="protein sequence ID" value="EDL76174.1"/>
    <property type="molecule type" value="Genomic_DNA"/>
</dbReference>
<evidence type="ECO:0000313" key="1">
    <source>
        <dbReference type="EMBL" id="EDL76174.1"/>
    </source>
</evidence>
<dbReference type="Proteomes" id="UP000234681">
    <property type="component" value="Chromosome 18"/>
</dbReference>
<accession>A6J2P2</accession>
<evidence type="ECO:0000313" key="2">
    <source>
        <dbReference type="Proteomes" id="UP000234681"/>
    </source>
</evidence>
<reference evidence="2" key="1">
    <citation type="submission" date="2005-09" db="EMBL/GenBank/DDBJ databases">
        <authorList>
            <person name="Mural R.J."/>
            <person name="Li P.W."/>
            <person name="Adams M.D."/>
            <person name="Amanatides P.G."/>
            <person name="Baden-Tillson H."/>
            <person name="Barnstead M."/>
            <person name="Chin S.H."/>
            <person name="Dew I."/>
            <person name="Evans C.A."/>
            <person name="Ferriera S."/>
            <person name="Flanigan M."/>
            <person name="Fosler C."/>
            <person name="Glodek A."/>
            <person name="Gu Z."/>
            <person name="Holt R.A."/>
            <person name="Jennings D."/>
            <person name="Kraft C.L."/>
            <person name="Lu F."/>
            <person name="Nguyen T."/>
            <person name="Nusskern D.R."/>
            <person name="Pfannkoch C.M."/>
            <person name="Sitter C."/>
            <person name="Sutton G.G."/>
            <person name="Venter J.C."/>
            <person name="Wang Z."/>
            <person name="Woodage T."/>
            <person name="Zheng X.H."/>
            <person name="Zhong F."/>
        </authorList>
    </citation>
    <scope>NUCLEOTIDE SEQUENCE [LARGE SCALE GENOMIC DNA]</scope>
    <source>
        <strain>BN</strain>
        <strain evidence="2">Sprague-Dawley</strain>
    </source>
</reference>
<name>A6J2P2_RAT</name>
<protein>
    <submittedName>
        <fullName evidence="1">RCG49440</fullName>
    </submittedName>
</protein>
<sequence>MGPLHAVHVKEPNLTVRGMHPGYSSVIHASLTHPFQAHNHFWYNLCAQFKKNKKQKPRNF</sequence>
<dbReference type="AlphaFoldDB" id="A6J2P2"/>
<gene>
    <name evidence="1" type="ORF">rCG_49440</name>
</gene>
<proteinExistence type="predicted"/>